<proteinExistence type="predicted"/>
<evidence type="ECO:0000313" key="3">
    <source>
        <dbReference type="Proteomes" id="UP001431926"/>
    </source>
</evidence>
<dbReference type="InterPro" id="IPR005135">
    <property type="entry name" value="Endo/exonuclease/phosphatase"/>
</dbReference>
<keyword evidence="3" id="KW-1185">Reference proteome</keyword>
<dbReference type="Pfam" id="PF03372">
    <property type="entry name" value="Exo_endo_phos"/>
    <property type="match status" value="1"/>
</dbReference>
<evidence type="ECO:0000313" key="2">
    <source>
        <dbReference type="EMBL" id="WUX36232.1"/>
    </source>
</evidence>
<reference evidence="2" key="1">
    <citation type="submission" date="2022-10" db="EMBL/GenBank/DDBJ databases">
        <title>The complete genomes of actinobacterial strains from the NBC collection.</title>
        <authorList>
            <person name="Joergensen T.S."/>
            <person name="Alvarez Arevalo M."/>
            <person name="Sterndorff E.B."/>
            <person name="Faurdal D."/>
            <person name="Vuksanovic O."/>
            <person name="Mourched A.-S."/>
            <person name="Charusanti P."/>
            <person name="Shaw S."/>
            <person name="Blin K."/>
            <person name="Weber T."/>
        </authorList>
    </citation>
    <scope>NUCLEOTIDE SEQUENCE</scope>
    <source>
        <strain evidence="2">NBC_01436</strain>
    </source>
</reference>
<dbReference type="PANTHER" id="PTHR14859:SF1">
    <property type="entry name" value="PGAP2-INTERACTING PROTEIN"/>
    <property type="match status" value="1"/>
</dbReference>
<gene>
    <name evidence="2" type="ORF">OG367_08275</name>
</gene>
<dbReference type="Proteomes" id="UP001431926">
    <property type="component" value="Chromosome"/>
</dbReference>
<accession>A0ABZ1ZF42</accession>
<feature type="domain" description="Endonuclease/exonuclease/phosphatase" evidence="1">
    <location>
        <begin position="31"/>
        <end position="245"/>
    </location>
</feature>
<organism evidence="2 3">
    <name type="scientific">Streptomyces anulatus</name>
    <name type="common">Streptomyces chrysomallus</name>
    <dbReference type="NCBI Taxonomy" id="1892"/>
    <lineage>
        <taxon>Bacteria</taxon>
        <taxon>Bacillati</taxon>
        <taxon>Actinomycetota</taxon>
        <taxon>Actinomycetes</taxon>
        <taxon>Kitasatosporales</taxon>
        <taxon>Streptomycetaceae</taxon>
        <taxon>Streptomyces</taxon>
    </lineage>
</organism>
<dbReference type="Gene3D" id="3.60.10.10">
    <property type="entry name" value="Endonuclease/exonuclease/phosphatase"/>
    <property type="match status" value="1"/>
</dbReference>
<name>A0ABZ1ZF42_STRAQ</name>
<keyword evidence="2" id="KW-0540">Nuclease</keyword>
<keyword evidence="2" id="KW-0378">Hydrolase</keyword>
<dbReference type="GO" id="GO:0004519">
    <property type="term" value="F:endonuclease activity"/>
    <property type="evidence" value="ECO:0007669"/>
    <property type="project" value="UniProtKB-KW"/>
</dbReference>
<protein>
    <submittedName>
        <fullName evidence="2">Endonuclease/exonuclease/phosphatase family protein</fullName>
    </submittedName>
</protein>
<evidence type="ECO:0000259" key="1">
    <source>
        <dbReference type="Pfam" id="PF03372"/>
    </source>
</evidence>
<dbReference type="SUPFAM" id="SSF56219">
    <property type="entry name" value="DNase I-like"/>
    <property type="match status" value="1"/>
</dbReference>
<dbReference type="RefSeq" id="WP_257138183.1">
    <property type="nucleotide sequence ID" value="NZ_CP109490.1"/>
</dbReference>
<dbReference type="InterPro" id="IPR051916">
    <property type="entry name" value="GPI-anchor_lipid_remodeler"/>
</dbReference>
<sequence length="278" mass="30879">MSNQPARSSLLRVGSYNIMDGGEDRWAGQMDLLASLDLDVLGVQEAKHWERHDHARLHTTAAALEMQALFAPSKSHGCHLVLFYRWPRVNCARFQPDISGGRFHHTASRALLEVDGLALQVLHTHLHPFAPSARLKEAGWLTEYAADDGLSLLIGDLNTSGLGDPDPADWEQVAAHLHSRHRQMLADGSYGGTDRRAMHALMNAGFVDPPRHLGRTPPRTAGHWGDKEKWDRRSDYVLVSPRLAPTIHDHLVVDTPLSRALGDHLPAVTTFNLTLLNR</sequence>
<dbReference type="EMBL" id="CP109491">
    <property type="protein sequence ID" value="WUX36232.1"/>
    <property type="molecule type" value="Genomic_DNA"/>
</dbReference>
<dbReference type="InterPro" id="IPR036691">
    <property type="entry name" value="Endo/exonu/phosph_ase_sf"/>
</dbReference>
<dbReference type="PANTHER" id="PTHR14859">
    <property type="entry name" value="CALCOFLUOR WHITE HYPERSENSITIVE PROTEIN PRECURSOR"/>
    <property type="match status" value="1"/>
</dbReference>
<keyword evidence="2" id="KW-0255">Endonuclease</keyword>